<reference evidence="1" key="1">
    <citation type="submission" date="2020-05" db="EMBL/GenBank/DDBJ databases">
        <title>Mycena genomes resolve the evolution of fungal bioluminescence.</title>
        <authorList>
            <person name="Tsai I.J."/>
        </authorList>
    </citation>
    <scope>NUCLEOTIDE SEQUENCE</scope>
    <source>
        <strain evidence="1">160909Yilan</strain>
    </source>
</reference>
<proteinExistence type="predicted"/>
<keyword evidence="2" id="KW-1185">Reference proteome</keyword>
<dbReference type="AlphaFoldDB" id="A0A8H6XRK3"/>
<protein>
    <submittedName>
        <fullName evidence="1">Uncharacterized protein</fullName>
    </submittedName>
</protein>
<dbReference type="OrthoDB" id="3048541at2759"/>
<accession>A0A8H6XRK3</accession>
<evidence type="ECO:0000313" key="2">
    <source>
        <dbReference type="Proteomes" id="UP000623467"/>
    </source>
</evidence>
<sequence length="115" mass="13058">MFIGFPTLRWNDLGIILGDTNIRPPDIVKHLSDHDDLSVDTAIGLLDPLDKQNVPRAVTLIQRFNSLEGLPACTNPTDVKMHKAILKWISLSRFSLSQHMCFWQQHFSYDTAQVA</sequence>
<gene>
    <name evidence="1" type="ORF">MSAN_01811100</name>
</gene>
<dbReference type="EMBL" id="JACAZH010000018">
    <property type="protein sequence ID" value="KAF7346728.1"/>
    <property type="molecule type" value="Genomic_DNA"/>
</dbReference>
<comment type="caution">
    <text evidence="1">The sequence shown here is derived from an EMBL/GenBank/DDBJ whole genome shotgun (WGS) entry which is preliminary data.</text>
</comment>
<dbReference type="Proteomes" id="UP000623467">
    <property type="component" value="Unassembled WGS sequence"/>
</dbReference>
<evidence type="ECO:0000313" key="1">
    <source>
        <dbReference type="EMBL" id="KAF7346728.1"/>
    </source>
</evidence>
<name>A0A8H6XRK3_9AGAR</name>
<organism evidence="1 2">
    <name type="scientific">Mycena sanguinolenta</name>
    <dbReference type="NCBI Taxonomy" id="230812"/>
    <lineage>
        <taxon>Eukaryota</taxon>
        <taxon>Fungi</taxon>
        <taxon>Dikarya</taxon>
        <taxon>Basidiomycota</taxon>
        <taxon>Agaricomycotina</taxon>
        <taxon>Agaricomycetes</taxon>
        <taxon>Agaricomycetidae</taxon>
        <taxon>Agaricales</taxon>
        <taxon>Marasmiineae</taxon>
        <taxon>Mycenaceae</taxon>
        <taxon>Mycena</taxon>
    </lineage>
</organism>